<feature type="region of interest" description="Disordered" evidence="1">
    <location>
        <begin position="104"/>
        <end position="127"/>
    </location>
</feature>
<proteinExistence type="predicted"/>
<feature type="region of interest" description="Disordered" evidence="1">
    <location>
        <begin position="174"/>
        <end position="236"/>
    </location>
</feature>
<keyword evidence="3" id="KW-1185">Reference proteome</keyword>
<name>A0ABR1S4E5_9PEZI</name>
<evidence type="ECO:0000256" key="1">
    <source>
        <dbReference type="SAM" id="MobiDB-lite"/>
    </source>
</evidence>
<evidence type="ECO:0000313" key="2">
    <source>
        <dbReference type="EMBL" id="KAK8026694.1"/>
    </source>
</evidence>
<feature type="region of interest" description="Disordered" evidence="1">
    <location>
        <begin position="64"/>
        <end position="83"/>
    </location>
</feature>
<feature type="compositionally biased region" description="Basic and acidic residues" evidence="1">
    <location>
        <begin position="113"/>
        <end position="123"/>
    </location>
</feature>
<dbReference type="Proteomes" id="UP001396898">
    <property type="component" value="Unassembled WGS sequence"/>
</dbReference>
<reference evidence="2 3" key="1">
    <citation type="submission" date="2023-01" db="EMBL/GenBank/DDBJ databases">
        <title>Analysis of 21 Apiospora genomes using comparative genomics revels a genus with tremendous synthesis potential of carbohydrate active enzymes and secondary metabolites.</title>
        <authorList>
            <person name="Sorensen T."/>
        </authorList>
    </citation>
    <scope>NUCLEOTIDE SEQUENCE [LARGE SCALE GENOMIC DNA]</scope>
    <source>
        <strain evidence="2 3">CBS 20057</strain>
    </source>
</reference>
<dbReference type="EMBL" id="JAQQWI010000007">
    <property type="protein sequence ID" value="KAK8026694.1"/>
    <property type="molecule type" value="Genomic_DNA"/>
</dbReference>
<evidence type="ECO:0000313" key="3">
    <source>
        <dbReference type="Proteomes" id="UP001396898"/>
    </source>
</evidence>
<comment type="caution">
    <text evidence="2">The sequence shown here is derived from an EMBL/GenBank/DDBJ whole genome shotgun (WGS) entry which is preliminary data.</text>
</comment>
<feature type="compositionally biased region" description="Low complexity" evidence="1">
    <location>
        <begin position="225"/>
        <end position="234"/>
    </location>
</feature>
<gene>
    <name evidence="2" type="ORF">PG991_003750</name>
</gene>
<feature type="region of interest" description="Disordered" evidence="1">
    <location>
        <begin position="349"/>
        <end position="369"/>
    </location>
</feature>
<feature type="compositionally biased region" description="Pro residues" evidence="1">
    <location>
        <begin position="183"/>
        <end position="192"/>
    </location>
</feature>
<protein>
    <submittedName>
        <fullName evidence="2">Uncharacterized protein</fullName>
    </submittedName>
</protein>
<sequence length="420" mass="47318">MLSPARASPDVSQNEELLRTAKSLRLRFADDEPVNIDASLSQQTNDTRKHKTVLFAPFRASYGNAAVPKPRDNDNQGHPGYSGLDHMKQHSYVKAPADLFPQDDVSQNRKGHNNFDHTKERPDGFSPYARNAVDKNSGYIQQPIRKNDTYNGAHVMSDLNHMTIGRKYRQERGYPQDYRSPQPQQPYYPSPRPYTHAQQYHADPLPPDVNRPQQHAVRRSRSRSRSPSSEPPVVTELEERYHKLRLALHSKAMDGFEKVEKELTDEVTASVSAIFDPVAQLDQKFRQILLPLSDGETQLNIVSTQDNGEDSQRSQTVQISTLAMEFEKEAAQAEIELIGKELLAMPSYGEDSGLSEEGRRGKGTKGMKSKLDGLLDELSEDLDRTSSEVVEDMSKYEKKFCEKANSETGKIMAAFLGGKL</sequence>
<accession>A0ABR1S4E5</accession>
<organism evidence="2 3">
    <name type="scientific">Apiospora marii</name>
    <dbReference type="NCBI Taxonomy" id="335849"/>
    <lineage>
        <taxon>Eukaryota</taxon>
        <taxon>Fungi</taxon>
        <taxon>Dikarya</taxon>
        <taxon>Ascomycota</taxon>
        <taxon>Pezizomycotina</taxon>
        <taxon>Sordariomycetes</taxon>
        <taxon>Xylariomycetidae</taxon>
        <taxon>Amphisphaeriales</taxon>
        <taxon>Apiosporaceae</taxon>
        <taxon>Apiospora</taxon>
    </lineage>
</organism>